<dbReference type="EMBL" id="CAJOBZ010000053">
    <property type="protein sequence ID" value="CAF4919503.1"/>
    <property type="molecule type" value="Genomic_DNA"/>
</dbReference>
<evidence type="ECO:0000313" key="2">
    <source>
        <dbReference type="EMBL" id="CAF4919503.1"/>
    </source>
</evidence>
<sequence length="257" mass="28435">MLNAENVAPVAPVPIPDDDVTPDISDNEKENDSTKSPPKLLSICMASNRDALMNSYNNNRPHAAGSSQIRNNDSPKTPTHSHNIHVPKPSTSAFVSPEVIRPHPKAGPRKGSGKGRKKEQEVTTSEDEELPPSPESVLSAFDESDISGSSCSESENEDDSNDSIIIGDWVIVNLISQKNLVHKYVGQILRESRAGYDIKFAKKINDKMFKWPVNDDISSIAKYQVVKKLPDPKVKSSSKRVISFMFPKSIRKFNIEK</sequence>
<feature type="region of interest" description="Disordered" evidence="1">
    <location>
        <begin position="1"/>
        <end position="159"/>
    </location>
</feature>
<organism evidence="2 3">
    <name type="scientific">Pieris macdunnoughi</name>
    <dbReference type="NCBI Taxonomy" id="345717"/>
    <lineage>
        <taxon>Eukaryota</taxon>
        <taxon>Metazoa</taxon>
        <taxon>Ecdysozoa</taxon>
        <taxon>Arthropoda</taxon>
        <taxon>Hexapoda</taxon>
        <taxon>Insecta</taxon>
        <taxon>Pterygota</taxon>
        <taxon>Neoptera</taxon>
        <taxon>Endopterygota</taxon>
        <taxon>Lepidoptera</taxon>
        <taxon>Glossata</taxon>
        <taxon>Ditrysia</taxon>
        <taxon>Papilionoidea</taxon>
        <taxon>Pieridae</taxon>
        <taxon>Pierinae</taxon>
        <taxon>Pieris</taxon>
    </lineage>
</organism>
<evidence type="ECO:0008006" key="4">
    <source>
        <dbReference type="Google" id="ProtNLM"/>
    </source>
</evidence>
<reference evidence="2" key="1">
    <citation type="submission" date="2021-02" db="EMBL/GenBank/DDBJ databases">
        <authorList>
            <person name="Steward A R."/>
        </authorList>
    </citation>
    <scope>NUCLEOTIDE SEQUENCE</scope>
</reference>
<dbReference type="OrthoDB" id="6932433at2759"/>
<protein>
    <recommendedName>
        <fullName evidence="4">Transposase</fullName>
    </recommendedName>
</protein>
<dbReference type="AlphaFoldDB" id="A0A821W6N3"/>
<gene>
    <name evidence="2" type="ORF">PMACD_LOCUS12890</name>
</gene>
<proteinExistence type="predicted"/>
<evidence type="ECO:0000313" key="3">
    <source>
        <dbReference type="Proteomes" id="UP000663880"/>
    </source>
</evidence>
<feature type="compositionally biased region" description="Polar residues" evidence="1">
    <location>
        <begin position="54"/>
        <end position="81"/>
    </location>
</feature>
<feature type="compositionally biased region" description="Basic residues" evidence="1">
    <location>
        <begin position="102"/>
        <end position="117"/>
    </location>
</feature>
<keyword evidence="3" id="KW-1185">Reference proteome</keyword>
<accession>A0A821W6N3</accession>
<dbReference type="Proteomes" id="UP000663880">
    <property type="component" value="Unassembled WGS sequence"/>
</dbReference>
<evidence type="ECO:0000256" key="1">
    <source>
        <dbReference type="SAM" id="MobiDB-lite"/>
    </source>
</evidence>
<name>A0A821W6N3_9NEOP</name>
<comment type="caution">
    <text evidence="2">The sequence shown here is derived from an EMBL/GenBank/DDBJ whole genome shotgun (WGS) entry which is preliminary data.</text>
</comment>